<accession>A0A0E9NBR1</accession>
<gene>
    <name evidence="4" type="ORF">G7K_1053-t1</name>
</gene>
<feature type="region of interest" description="Disordered" evidence="3">
    <location>
        <begin position="272"/>
        <end position="483"/>
    </location>
</feature>
<evidence type="ECO:0000313" key="4">
    <source>
        <dbReference type="EMBL" id="GAO46835.1"/>
    </source>
</evidence>
<organism evidence="4 5">
    <name type="scientific">Saitoella complicata (strain BCRC 22490 / CBS 7301 / JCM 7358 / NBRC 10748 / NRRL Y-17804)</name>
    <dbReference type="NCBI Taxonomy" id="698492"/>
    <lineage>
        <taxon>Eukaryota</taxon>
        <taxon>Fungi</taxon>
        <taxon>Dikarya</taxon>
        <taxon>Ascomycota</taxon>
        <taxon>Taphrinomycotina</taxon>
        <taxon>Taphrinomycotina incertae sedis</taxon>
        <taxon>Saitoella</taxon>
    </lineage>
</organism>
<feature type="compositionally biased region" description="Basic and acidic residues" evidence="3">
    <location>
        <begin position="588"/>
        <end position="604"/>
    </location>
</feature>
<comment type="caution">
    <text evidence="4">The sequence shown here is derived from an EMBL/GenBank/DDBJ whole genome shotgun (WGS) entry which is preliminary data.</text>
</comment>
<feature type="compositionally biased region" description="Basic residues" evidence="3">
    <location>
        <begin position="234"/>
        <end position="248"/>
    </location>
</feature>
<feature type="compositionally biased region" description="Polar residues" evidence="3">
    <location>
        <begin position="221"/>
        <end position="233"/>
    </location>
</feature>
<evidence type="ECO:0008006" key="6">
    <source>
        <dbReference type="Google" id="ProtNLM"/>
    </source>
</evidence>
<sequence>MEILSNRLQTFAPSGTGKKKKTGWPHSLPTTKSMASAGFFFHPTSAGSDEVQCFLCAKPLDGWDPTDDPLFEHLSHSRKCGWALNRIIRSLIETSRTHECLDPQSLEMLKARKETFGKWWPHEEKRAWVGTSGRMAEAGFYFTPTGESEDMVTCAYCGLGLDGWERADDPVAEHQRRTPSCPFFIGFNPTPSREGSLEPTKNKRRASSVAAASTRDDSDNESVMSIQSTASTRGSKKKKPAKEKKSKTKDKVPELEGTVFLEDDVSSIASTTLKTARRTSSRPSTTAGKKRASVAADDFDLYEEAKVEEPPRKRRASSRAGSIGPEAVKGRRQSTGGKAAVGSEEPVRSERIVEETEDEEMEPEPVKRRQSSRGVKIAQGVSSEEVEVVSEPVIEEEAEPEPENEPEQKPEPEPVVMNSVPAPAPKRRTTRSRDSILYAGESEGEPVPAPLQAPKEKETKAKTAKKGGSGRAGSMMSVDEESVAVEKELKKKGRGKKKKEEASVPVVTQGFELMVEVDEMERDEPAAEPELVVVKGERESIYGLQPSMGLASVVEEEEPEEEPWGGIKIERVSLDLVGMVPVSQIPPHTEEAREEEMHEVKEDEGPNWEVDEASPEQEAELEMEVEVGEVIQDEVEVGEQSEIIMSPAKKKRGGRILESSDAEGTPVKHQQPLGKAPVLAPSTEPVSSPTSGAEPKPEPVPLVSPVAALTLTHISQDLIPFPKDASSALTPAELDLTVEEWNRRLTEGGVEALERECEEMVQGLEQEGKKAVERVREWPSVVEE</sequence>
<evidence type="ECO:0000256" key="3">
    <source>
        <dbReference type="SAM" id="MobiDB-lite"/>
    </source>
</evidence>
<feature type="compositionally biased region" description="Basic and acidic residues" evidence="3">
    <location>
        <begin position="345"/>
        <end position="354"/>
    </location>
</feature>
<reference evidence="4 5" key="2">
    <citation type="journal article" date="2014" name="J. Gen. Appl. Microbiol.">
        <title>The early diverging ascomycetous budding yeast Saitoella complicata has three histone deacetylases belonging to the Clr6, Hos2, and Rpd3 lineages.</title>
        <authorList>
            <person name="Nishida H."/>
            <person name="Matsumoto T."/>
            <person name="Kondo S."/>
            <person name="Hamamoto M."/>
            <person name="Yoshikawa H."/>
        </authorList>
    </citation>
    <scope>NUCLEOTIDE SEQUENCE [LARGE SCALE GENOMIC DNA]</scope>
    <source>
        <strain evidence="4 5">NRRL Y-17804</strain>
    </source>
</reference>
<keyword evidence="1" id="KW-0479">Metal-binding</keyword>
<dbReference type="InterPro" id="IPR051190">
    <property type="entry name" value="Baculoviral_IAP"/>
</dbReference>
<dbReference type="STRING" id="698492.A0A0E9NBR1"/>
<protein>
    <recommendedName>
        <fullName evidence="6">BIR-domain-containing protein</fullName>
    </recommendedName>
</protein>
<feature type="region of interest" description="Disordered" evidence="3">
    <location>
        <begin position="634"/>
        <end position="701"/>
    </location>
</feature>
<reference evidence="4 5" key="1">
    <citation type="journal article" date="2011" name="J. Gen. Appl. Microbiol.">
        <title>Draft genome sequencing of the enigmatic yeast Saitoella complicata.</title>
        <authorList>
            <person name="Nishida H."/>
            <person name="Hamamoto M."/>
            <person name="Sugiyama J."/>
        </authorList>
    </citation>
    <scope>NUCLEOTIDE SEQUENCE [LARGE SCALE GENOMIC DNA]</scope>
    <source>
        <strain evidence="4 5">NRRL Y-17804</strain>
    </source>
</reference>
<dbReference type="PANTHER" id="PTHR46771">
    <property type="entry name" value="DETERIN"/>
    <property type="match status" value="1"/>
</dbReference>
<feature type="region of interest" description="Disordered" evidence="3">
    <location>
        <begin position="170"/>
        <end position="251"/>
    </location>
</feature>
<dbReference type="Gene3D" id="1.10.1170.10">
    <property type="entry name" value="Inhibitor Of Apoptosis Protein (2mihbC-IAP-1), Chain A"/>
    <property type="match status" value="2"/>
</dbReference>
<feature type="compositionally biased region" description="Acidic residues" evidence="3">
    <location>
        <begin position="384"/>
        <end position="405"/>
    </location>
</feature>
<dbReference type="InterPro" id="IPR001370">
    <property type="entry name" value="BIR_rpt"/>
</dbReference>
<name>A0A0E9NBR1_SAICN</name>
<dbReference type="OrthoDB" id="2196114at2759"/>
<feature type="compositionally biased region" description="Acidic residues" evidence="3">
    <location>
        <begin position="605"/>
        <end position="621"/>
    </location>
</feature>
<dbReference type="GO" id="GO:0046872">
    <property type="term" value="F:metal ion binding"/>
    <property type="evidence" value="ECO:0007669"/>
    <property type="project" value="UniProtKB-KW"/>
</dbReference>
<feature type="region of interest" description="Disordered" evidence="3">
    <location>
        <begin position="582"/>
        <end position="621"/>
    </location>
</feature>
<dbReference type="RefSeq" id="XP_019025060.1">
    <property type="nucleotide sequence ID" value="XM_019166800.1"/>
</dbReference>
<feature type="region of interest" description="Disordered" evidence="3">
    <location>
        <begin position="1"/>
        <end position="25"/>
    </location>
</feature>
<dbReference type="EMBL" id="BACD03000006">
    <property type="protein sequence ID" value="GAO46835.1"/>
    <property type="molecule type" value="Genomic_DNA"/>
</dbReference>
<dbReference type="Proteomes" id="UP000033140">
    <property type="component" value="Unassembled WGS sequence"/>
</dbReference>
<dbReference type="PROSITE" id="PS50143">
    <property type="entry name" value="BIR_REPEAT_2"/>
    <property type="match status" value="2"/>
</dbReference>
<reference evidence="4 5" key="3">
    <citation type="journal article" date="2015" name="Genome Announc.">
        <title>Draft Genome Sequence of the Archiascomycetous Yeast Saitoella complicata.</title>
        <authorList>
            <person name="Yamauchi K."/>
            <person name="Kondo S."/>
            <person name="Hamamoto M."/>
            <person name="Takahashi Y."/>
            <person name="Ogura Y."/>
            <person name="Hayashi T."/>
            <person name="Nishida H."/>
        </authorList>
    </citation>
    <scope>NUCLEOTIDE SEQUENCE [LARGE SCALE GENOMIC DNA]</scope>
    <source>
        <strain evidence="4 5">NRRL Y-17804</strain>
    </source>
</reference>
<evidence type="ECO:0000313" key="5">
    <source>
        <dbReference type="Proteomes" id="UP000033140"/>
    </source>
</evidence>
<dbReference type="SUPFAM" id="SSF57924">
    <property type="entry name" value="Inhibitor of apoptosis (IAP) repeat"/>
    <property type="match status" value="2"/>
</dbReference>
<dbReference type="CDD" id="cd00022">
    <property type="entry name" value="BIR"/>
    <property type="match status" value="2"/>
</dbReference>
<dbReference type="SMART" id="SM00238">
    <property type="entry name" value="BIR"/>
    <property type="match status" value="2"/>
</dbReference>
<dbReference type="PANTHER" id="PTHR46771:SF5">
    <property type="entry name" value="DETERIN"/>
    <property type="match status" value="1"/>
</dbReference>
<keyword evidence="2" id="KW-0862">Zinc</keyword>
<dbReference type="Pfam" id="PF00653">
    <property type="entry name" value="BIR"/>
    <property type="match status" value="2"/>
</dbReference>
<keyword evidence="5" id="KW-1185">Reference proteome</keyword>
<evidence type="ECO:0000256" key="2">
    <source>
        <dbReference type="ARBA" id="ARBA00022833"/>
    </source>
</evidence>
<proteinExistence type="predicted"/>
<evidence type="ECO:0000256" key="1">
    <source>
        <dbReference type="ARBA" id="ARBA00022723"/>
    </source>
</evidence>
<feature type="compositionally biased region" description="Polar residues" evidence="3">
    <location>
        <begin position="1"/>
        <end position="13"/>
    </location>
</feature>
<dbReference type="AlphaFoldDB" id="A0A0E9NBR1"/>